<dbReference type="Gene3D" id="1.20.1260.10">
    <property type="match status" value="1"/>
</dbReference>
<dbReference type="PANTHER" id="PTHR39183">
    <property type="entry name" value="SPORE COAT PROTEIN F-LIKE PROTEIN YHCQ"/>
    <property type="match status" value="1"/>
</dbReference>
<sequence length="120" mass="13401">MNNDYLDPINSVGMPDAADNALCMEFLMRAKNGVRNCAAALAESASPDVRTILKGILSDSLRMHEEISKLMIDKHWLHPYQVGEQFQMDLKSADTTLKIANMKLFPEDTARLGMFATPDK</sequence>
<dbReference type="InterPro" id="IPR012851">
    <property type="entry name" value="Spore_coat_CotF-like"/>
</dbReference>
<keyword evidence="4" id="KW-0167">Capsid protein</keyword>
<keyword evidence="5" id="KW-1185">Reference proteome</keyword>
<accession>A0A3G3JVI2</accession>
<evidence type="ECO:0000256" key="2">
    <source>
        <dbReference type="ARBA" id="ARBA00024325"/>
    </source>
</evidence>
<evidence type="ECO:0000313" key="5">
    <source>
        <dbReference type="Proteomes" id="UP000269097"/>
    </source>
</evidence>
<protein>
    <submittedName>
        <fullName evidence="4">Spore coat protein</fullName>
    </submittedName>
</protein>
<keyword evidence="1" id="KW-0749">Sporulation</keyword>
<keyword evidence="4" id="KW-0946">Virion</keyword>
<comment type="similarity">
    <text evidence="3">Belongs to the CotF family.</text>
</comment>
<gene>
    <name evidence="4" type="ORF">EAV92_06485</name>
</gene>
<dbReference type="GO" id="GO:0030435">
    <property type="term" value="P:sporulation resulting in formation of a cellular spore"/>
    <property type="evidence" value="ECO:0007669"/>
    <property type="project" value="UniProtKB-KW"/>
</dbReference>
<dbReference type="InterPro" id="IPR012347">
    <property type="entry name" value="Ferritin-like"/>
</dbReference>
<dbReference type="KEGG" id="coh:EAV92_06485"/>
<dbReference type="Proteomes" id="UP000269097">
    <property type="component" value="Chromosome"/>
</dbReference>
<evidence type="ECO:0000256" key="1">
    <source>
        <dbReference type="ARBA" id="ARBA00022969"/>
    </source>
</evidence>
<dbReference type="Pfam" id="PF07875">
    <property type="entry name" value="Coat_F"/>
    <property type="match status" value="1"/>
</dbReference>
<name>A0A3G3JVI2_9BACL</name>
<evidence type="ECO:0000313" key="4">
    <source>
        <dbReference type="EMBL" id="AYQ72245.1"/>
    </source>
</evidence>
<dbReference type="PANTHER" id="PTHR39183:SF1">
    <property type="entry name" value="SPORE COAT PROTEIN F-LIKE PROTEIN YHCQ"/>
    <property type="match status" value="1"/>
</dbReference>
<dbReference type="AlphaFoldDB" id="A0A3G3JVI2"/>
<dbReference type="RefSeq" id="WP_123040305.1">
    <property type="nucleotide sequence ID" value="NZ_CP033433.1"/>
</dbReference>
<reference evidence="4 5" key="1">
    <citation type="submission" date="2018-10" db="EMBL/GenBank/DDBJ databases">
        <title>Genome Sequence of Cohnella sp.</title>
        <authorList>
            <person name="Srinivasan S."/>
            <person name="Kim M.K."/>
        </authorList>
    </citation>
    <scope>NUCLEOTIDE SEQUENCE [LARGE SCALE GENOMIC DNA]</scope>
    <source>
        <strain evidence="4 5">18JY8-7</strain>
    </source>
</reference>
<dbReference type="EMBL" id="CP033433">
    <property type="protein sequence ID" value="AYQ72245.1"/>
    <property type="molecule type" value="Genomic_DNA"/>
</dbReference>
<organism evidence="4 5">
    <name type="scientific">Cohnella candidum</name>
    <dbReference type="NCBI Taxonomy" id="2674991"/>
    <lineage>
        <taxon>Bacteria</taxon>
        <taxon>Bacillati</taxon>
        <taxon>Bacillota</taxon>
        <taxon>Bacilli</taxon>
        <taxon>Bacillales</taxon>
        <taxon>Paenibacillaceae</taxon>
        <taxon>Cohnella</taxon>
    </lineage>
</organism>
<proteinExistence type="inferred from homology"/>
<comment type="subcellular location">
    <subcellularLocation>
        <location evidence="2">Spore coat</location>
    </subcellularLocation>
</comment>
<evidence type="ECO:0000256" key="3">
    <source>
        <dbReference type="ARBA" id="ARBA00024344"/>
    </source>
</evidence>